<dbReference type="InterPro" id="IPR017896">
    <property type="entry name" value="4Fe4S_Fe-S-bd"/>
</dbReference>
<evidence type="ECO:0000256" key="4">
    <source>
        <dbReference type="ARBA" id="ARBA00023014"/>
    </source>
</evidence>
<dbReference type="InterPro" id="IPR050954">
    <property type="entry name" value="ET_IronSulfur_Cluster-Binding"/>
</dbReference>
<feature type="domain" description="4Fe-4S ferredoxin-type" evidence="5">
    <location>
        <begin position="163"/>
        <end position="192"/>
    </location>
</feature>
<sequence>MENKNKNKEENRRKFLKSTGTLALGGLALSAFISESLVAKPKSAPGKVMEFTSVEDLLSGPYESAKLRMQDEVRRSLKKPIEKRKWGMAIDIRKCIGCNACTVACIAENVLPPGVVYRPVIKKEVGSYPNVSLINLPRPCMQCEDPPCVPVCPVGATFIRKDGIIEINYDHCIGCRYCLTACPYGARVFDFGEYYTDNTPQVMAYESRPSFEYGKKWPRKKGDSPIGNARKCTFCEHRLADGLLPQCVTTCIGGANYFGDLNEPDHLINKVINRDNVTILKEEEGTSPKVFYLR</sequence>
<dbReference type="SUPFAM" id="SSF54862">
    <property type="entry name" value="4Fe-4S ferredoxins"/>
    <property type="match status" value="1"/>
</dbReference>
<evidence type="ECO:0000256" key="2">
    <source>
        <dbReference type="ARBA" id="ARBA00022723"/>
    </source>
</evidence>
<organism evidence="6">
    <name type="scientific">hydrothermal vent metagenome</name>
    <dbReference type="NCBI Taxonomy" id="652676"/>
    <lineage>
        <taxon>unclassified sequences</taxon>
        <taxon>metagenomes</taxon>
        <taxon>ecological metagenomes</taxon>
    </lineage>
</organism>
<gene>
    <name evidence="6" type="ORF">MNBD_BACTEROID07-1925</name>
</gene>
<dbReference type="Gene3D" id="3.30.70.20">
    <property type="match status" value="2"/>
</dbReference>
<keyword evidence="1" id="KW-0004">4Fe-4S</keyword>
<dbReference type="PROSITE" id="PS00198">
    <property type="entry name" value="4FE4S_FER_1"/>
    <property type="match status" value="1"/>
</dbReference>
<accession>A0A3B0U8E1</accession>
<dbReference type="Pfam" id="PF13247">
    <property type="entry name" value="Fer4_11"/>
    <property type="match status" value="2"/>
</dbReference>
<dbReference type="AlphaFoldDB" id="A0A3B0U8E1"/>
<reference evidence="6" key="1">
    <citation type="submission" date="2018-06" db="EMBL/GenBank/DDBJ databases">
        <authorList>
            <person name="Zhirakovskaya E."/>
        </authorList>
    </citation>
    <scope>NUCLEOTIDE SEQUENCE</scope>
</reference>
<evidence type="ECO:0000256" key="3">
    <source>
        <dbReference type="ARBA" id="ARBA00023004"/>
    </source>
</evidence>
<keyword evidence="4" id="KW-0411">Iron-sulfur</keyword>
<dbReference type="EMBL" id="UOET01000048">
    <property type="protein sequence ID" value="VAW26648.1"/>
    <property type="molecule type" value="Genomic_DNA"/>
</dbReference>
<evidence type="ECO:0000259" key="5">
    <source>
        <dbReference type="PROSITE" id="PS51379"/>
    </source>
</evidence>
<keyword evidence="2" id="KW-0479">Metal-binding</keyword>
<keyword evidence="3" id="KW-0408">Iron</keyword>
<dbReference type="PROSITE" id="PS51318">
    <property type="entry name" value="TAT"/>
    <property type="match status" value="1"/>
</dbReference>
<dbReference type="InterPro" id="IPR006311">
    <property type="entry name" value="TAT_signal"/>
</dbReference>
<dbReference type="PROSITE" id="PS51379">
    <property type="entry name" value="4FE4S_FER_2"/>
    <property type="match status" value="3"/>
</dbReference>
<dbReference type="InterPro" id="IPR017900">
    <property type="entry name" value="4Fe4S_Fe_S_CS"/>
</dbReference>
<name>A0A3B0U8E1_9ZZZZ</name>
<evidence type="ECO:0000256" key="1">
    <source>
        <dbReference type="ARBA" id="ARBA00022485"/>
    </source>
</evidence>
<dbReference type="CDD" id="cd10551">
    <property type="entry name" value="PsrB"/>
    <property type="match status" value="1"/>
</dbReference>
<feature type="domain" description="4Fe-4S ferredoxin-type" evidence="5">
    <location>
        <begin position="130"/>
        <end position="162"/>
    </location>
</feature>
<feature type="domain" description="4Fe-4S ferredoxin-type" evidence="5">
    <location>
        <begin position="86"/>
        <end position="115"/>
    </location>
</feature>
<dbReference type="GO" id="GO:0051539">
    <property type="term" value="F:4 iron, 4 sulfur cluster binding"/>
    <property type="evidence" value="ECO:0007669"/>
    <property type="project" value="UniProtKB-KW"/>
</dbReference>
<dbReference type="PANTHER" id="PTHR43177">
    <property type="entry name" value="PROTEIN NRFC"/>
    <property type="match status" value="1"/>
</dbReference>
<evidence type="ECO:0000313" key="6">
    <source>
        <dbReference type="EMBL" id="VAW26648.1"/>
    </source>
</evidence>
<dbReference type="PANTHER" id="PTHR43177:SF3">
    <property type="entry name" value="PROTEIN NRFC HOMOLOG"/>
    <property type="match status" value="1"/>
</dbReference>
<protein>
    <submittedName>
        <fullName evidence="6">Molybdopterin oxidoreductase iron-sulfur binding subunit</fullName>
    </submittedName>
</protein>
<dbReference type="GO" id="GO:0046872">
    <property type="term" value="F:metal ion binding"/>
    <property type="evidence" value="ECO:0007669"/>
    <property type="project" value="UniProtKB-KW"/>
</dbReference>
<proteinExistence type="predicted"/>